<dbReference type="AlphaFoldDB" id="A0A511KEB4"/>
<dbReference type="Proteomes" id="UP000321518">
    <property type="component" value="Unassembled WGS sequence"/>
</dbReference>
<dbReference type="PANTHER" id="PTHR28041:SF1">
    <property type="entry name" value="LARGE RIBOSOMAL SUBUNIT PROTEIN ML59"/>
    <property type="match status" value="1"/>
</dbReference>
<protein>
    <recommendedName>
        <fullName evidence="2">Large ribosomal subunit protein mL59 domain-containing protein</fullName>
    </recommendedName>
</protein>
<gene>
    <name evidence="3" type="ORF">Rt10032_c06g2734</name>
</gene>
<feature type="domain" description="Large ribosomal subunit protein mL59" evidence="2">
    <location>
        <begin position="17"/>
        <end position="168"/>
    </location>
</feature>
<dbReference type="EMBL" id="BJWK01000006">
    <property type="protein sequence ID" value="GEM08717.1"/>
    <property type="molecule type" value="Genomic_DNA"/>
</dbReference>
<evidence type="ECO:0000313" key="3">
    <source>
        <dbReference type="EMBL" id="GEM08717.1"/>
    </source>
</evidence>
<dbReference type="PANTHER" id="PTHR28041">
    <property type="entry name" value="54S RIBOSOMAL PROTEIN L25, MITOCHONDRIAL"/>
    <property type="match status" value="1"/>
</dbReference>
<feature type="region of interest" description="Disordered" evidence="1">
    <location>
        <begin position="161"/>
        <end position="183"/>
    </location>
</feature>
<proteinExistence type="predicted"/>
<dbReference type="GO" id="GO:0003735">
    <property type="term" value="F:structural constituent of ribosome"/>
    <property type="evidence" value="ECO:0007669"/>
    <property type="project" value="InterPro"/>
</dbReference>
<dbReference type="InterPro" id="IPR040922">
    <property type="entry name" value="Ribosomal_mL59_dom"/>
</dbReference>
<accession>A0A511KEB4</accession>
<dbReference type="Pfam" id="PF18126">
    <property type="entry name" value="Mitoc_mL59"/>
    <property type="match status" value="1"/>
</dbReference>
<evidence type="ECO:0000313" key="4">
    <source>
        <dbReference type="Proteomes" id="UP000321518"/>
    </source>
</evidence>
<comment type="caution">
    <text evidence="3">The sequence shown here is derived from an EMBL/GenBank/DDBJ whole genome shotgun (WGS) entry which is preliminary data.</text>
</comment>
<dbReference type="GO" id="GO:0005762">
    <property type="term" value="C:mitochondrial large ribosomal subunit"/>
    <property type="evidence" value="ECO:0007669"/>
    <property type="project" value="InterPro"/>
</dbReference>
<feature type="compositionally biased region" description="Basic and acidic residues" evidence="1">
    <location>
        <begin position="161"/>
        <end position="174"/>
    </location>
</feature>
<dbReference type="InterPro" id="IPR037507">
    <property type="entry name" value="Ribosomal_mL59"/>
</dbReference>
<reference evidence="3 4" key="1">
    <citation type="submission" date="2019-07" db="EMBL/GenBank/DDBJ databases">
        <title>Rhodotorula toruloides NBRC10032 genome sequencing.</title>
        <authorList>
            <person name="Shida Y."/>
            <person name="Takaku H."/>
            <person name="Ogasawara W."/>
            <person name="Mori K."/>
        </authorList>
    </citation>
    <scope>NUCLEOTIDE SEQUENCE [LARGE SCALE GENOMIC DNA]</scope>
    <source>
        <strain evidence="3 4">NBRC10032</strain>
    </source>
</reference>
<evidence type="ECO:0000259" key="2">
    <source>
        <dbReference type="Pfam" id="PF18126"/>
    </source>
</evidence>
<organism evidence="3 4">
    <name type="scientific">Rhodotorula toruloides</name>
    <name type="common">Yeast</name>
    <name type="synonym">Rhodosporidium toruloides</name>
    <dbReference type="NCBI Taxonomy" id="5286"/>
    <lineage>
        <taxon>Eukaryota</taxon>
        <taxon>Fungi</taxon>
        <taxon>Dikarya</taxon>
        <taxon>Basidiomycota</taxon>
        <taxon>Pucciniomycotina</taxon>
        <taxon>Microbotryomycetes</taxon>
        <taxon>Sporidiobolales</taxon>
        <taxon>Sporidiobolaceae</taxon>
        <taxon>Rhodotorula</taxon>
    </lineage>
</organism>
<evidence type="ECO:0000256" key="1">
    <source>
        <dbReference type="SAM" id="MobiDB-lite"/>
    </source>
</evidence>
<dbReference type="OrthoDB" id="18529at2759"/>
<name>A0A511KEB4_RHOTO</name>
<sequence>MQADKLRRSLTQAEALLKRFAIRENKGLNASSPDLLTTPFRGNPAIFTPVKKENGSWHAAKYSARRQKLLQRAVELLGVDPSILPPSPIKKRATAADLPENRRYIVAAPHIPETKVLNELALEKKGPYAGRKGAAFKGRIWERYKEERMAERAKLLEKAPQRTADFRKSQAEVRRKAKPALPF</sequence>